<dbReference type="Proteomes" id="UP000244090">
    <property type="component" value="Unassembled WGS sequence"/>
</dbReference>
<name>A0A2T6C7C6_9FLAO</name>
<dbReference type="InterPro" id="IPR011990">
    <property type="entry name" value="TPR-like_helical_dom_sf"/>
</dbReference>
<keyword evidence="6" id="KW-1133">Transmembrane helix</keyword>
<dbReference type="Pfam" id="PF07719">
    <property type="entry name" value="TPR_2"/>
    <property type="match status" value="1"/>
</dbReference>
<dbReference type="InterPro" id="IPR018060">
    <property type="entry name" value="HTH_AraC"/>
</dbReference>
<dbReference type="SUPFAM" id="SSF46689">
    <property type="entry name" value="Homeodomain-like"/>
    <property type="match status" value="1"/>
</dbReference>
<keyword evidence="7" id="KW-0732">Signal</keyword>
<keyword evidence="3" id="KW-0805">Transcription regulation</keyword>
<proteinExistence type="predicted"/>
<keyword evidence="5" id="KW-0804">Transcription</keyword>
<evidence type="ECO:0000256" key="3">
    <source>
        <dbReference type="ARBA" id="ARBA00023015"/>
    </source>
</evidence>
<dbReference type="SMART" id="SM00028">
    <property type="entry name" value="TPR"/>
    <property type="match status" value="6"/>
</dbReference>
<evidence type="ECO:0000256" key="1">
    <source>
        <dbReference type="ARBA" id="ARBA00022737"/>
    </source>
</evidence>
<evidence type="ECO:0000256" key="2">
    <source>
        <dbReference type="ARBA" id="ARBA00022803"/>
    </source>
</evidence>
<dbReference type="InterPro" id="IPR009057">
    <property type="entry name" value="Homeodomain-like_sf"/>
</dbReference>
<dbReference type="SUPFAM" id="SSF48452">
    <property type="entry name" value="TPR-like"/>
    <property type="match status" value="2"/>
</dbReference>
<keyword evidence="2" id="KW-0802">TPR repeat</keyword>
<feature type="chain" id="PRO_5015582042" evidence="7">
    <location>
        <begin position="19"/>
        <end position="560"/>
    </location>
</feature>
<evidence type="ECO:0000313" key="10">
    <source>
        <dbReference type="Proteomes" id="UP000244090"/>
    </source>
</evidence>
<accession>A0A2T6C7C6</accession>
<keyword evidence="1" id="KW-0677">Repeat</keyword>
<keyword evidence="6" id="KW-0472">Membrane</keyword>
<evidence type="ECO:0000256" key="6">
    <source>
        <dbReference type="SAM" id="Phobius"/>
    </source>
</evidence>
<dbReference type="EMBL" id="QBKT01000001">
    <property type="protein sequence ID" value="PTX64207.1"/>
    <property type="molecule type" value="Genomic_DNA"/>
</dbReference>
<evidence type="ECO:0000256" key="5">
    <source>
        <dbReference type="ARBA" id="ARBA00023163"/>
    </source>
</evidence>
<sequence>MKQLLLFFFLIVFTCMNAQNDSLKNSTFESLEASYKKMLYTNTSQALSYAIKAKEIALTSNNHTHITKAYYYIANCYYNMGANSDALQPIELALANSTDSTDIVLLYNVALLHGHILSELGEDSKALKAYVKAQEYAEEINNPEYEISVLTNIAYIKKIHKDFQEAINMYKTVLQKLETLEESQNNNVYKAIALMNIADTYLWLQKTDDASYYNEQGLKLSSRLNMELLHHPMLMNKAIIYYQKEVYGECIKLAKQIATLTKDDEKKSLHLTALFYLGKSSYKLKNYEEAIAFLEEVLQAINSSSTVDVNEKELHEFLALLYNKVGNAEKNLFHFKKYVELEKKQSAEDLKINNETHELVDLVSVQSEIREIKASLADETNSKRVISIVALLLLVLLIISSIYYKRKGRIIKQKFDKLLEKVTALEKEETSEKAVPKKEKVTDAKAAVILEKIDAFEKRESYLSTECSLGFMAEKLETNTSYLSKVINKYKKKTFTAYITELRINNSLIRLKNDKTLQSYTIKAIAEEFGFKRQETFSKAFKAQTGIYPSQYLKKLRKNR</sequence>
<feature type="transmembrane region" description="Helical" evidence="6">
    <location>
        <begin position="385"/>
        <end position="404"/>
    </location>
</feature>
<dbReference type="PANTHER" id="PTHR43280">
    <property type="entry name" value="ARAC-FAMILY TRANSCRIPTIONAL REGULATOR"/>
    <property type="match status" value="1"/>
</dbReference>
<comment type="caution">
    <text evidence="9">The sequence shown here is derived from an EMBL/GenBank/DDBJ whole genome shotgun (WGS) entry which is preliminary data.</text>
</comment>
<keyword evidence="4 9" id="KW-0238">DNA-binding</keyword>
<keyword evidence="6" id="KW-0812">Transmembrane</keyword>
<keyword evidence="10" id="KW-1185">Reference proteome</keyword>
<dbReference type="InterPro" id="IPR013105">
    <property type="entry name" value="TPR_2"/>
</dbReference>
<feature type="signal peptide" evidence="7">
    <location>
        <begin position="1"/>
        <end position="18"/>
    </location>
</feature>
<feature type="domain" description="HTH araC/xylS-type" evidence="8">
    <location>
        <begin position="453"/>
        <end position="555"/>
    </location>
</feature>
<evidence type="ECO:0000256" key="7">
    <source>
        <dbReference type="SAM" id="SignalP"/>
    </source>
</evidence>
<protein>
    <submittedName>
        <fullName evidence="9">AraC-like DNA-binding protein</fullName>
    </submittedName>
</protein>
<reference evidence="9 10" key="1">
    <citation type="submission" date="2018-04" db="EMBL/GenBank/DDBJ databases">
        <title>Genomic Encyclopedia of Archaeal and Bacterial Type Strains, Phase II (KMG-II): from individual species to whole genera.</title>
        <authorList>
            <person name="Goeker M."/>
        </authorList>
    </citation>
    <scope>NUCLEOTIDE SEQUENCE [LARGE SCALE GENOMIC DNA]</scope>
    <source>
        <strain evidence="9 10">DSM 25731</strain>
    </source>
</reference>
<evidence type="ECO:0000259" key="8">
    <source>
        <dbReference type="PROSITE" id="PS01124"/>
    </source>
</evidence>
<organism evidence="9 10">
    <name type="scientific">Kordia periserrulae</name>
    <dbReference type="NCBI Taxonomy" id="701523"/>
    <lineage>
        <taxon>Bacteria</taxon>
        <taxon>Pseudomonadati</taxon>
        <taxon>Bacteroidota</taxon>
        <taxon>Flavobacteriia</taxon>
        <taxon>Flavobacteriales</taxon>
        <taxon>Flavobacteriaceae</taxon>
        <taxon>Kordia</taxon>
    </lineage>
</organism>
<dbReference type="Gene3D" id="1.10.10.60">
    <property type="entry name" value="Homeodomain-like"/>
    <property type="match status" value="2"/>
</dbReference>
<dbReference type="AlphaFoldDB" id="A0A2T6C7C6"/>
<dbReference type="Gene3D" id="1.25.40.10">
    <property type="entry name" value="Tetratricopeptide repeat domain"/>
    <property type="match status" value="2"/>
</dbReference>
<dbReference type="Pfam" id="PF12833">
    <property type="entry name" value="HTH_18"/>
    <property type="match status" value="1"/>
</dbReference>
<dbReference type="PROSITE" id="PS01124">
    <property type="entry name" value="HTH_ARAC_FAMILY_2"/>
    <property type="match status" value="1"/>
</dbReference>
<evidence type="ECO:0000256" key="4">
    <source>
        <dbReference type="ARBA" id="ARBA00023125"/>
    </source>
</evidence>
<dbReference type="GO" id="GO:0003700">
    <property type="term" value="F:DNA-binding transcription factor activity"/>
    <property type="evidence" value="ECO:0007669"/>
    <property type="project" value="InterPro"/>
</dbReference>
<dbReference type="GO" id="GO:0043565">
    <property type="term" value="F:sequence-specific DNA binding"/>
    <property type="evidence" value="ECO:0007669"/>
    <property type="project" value="InterPro"/>
</dbReference>
<dbReference type="SMART" id="SM00342">
    <property type="entry name" value="HTH_ARAC"/>
    <property type="match status" value="1"/>
</dbReference>
<dbReference type="PANTHER" id="PTHR43280:SF2">
    <property type="entry name" value="HTH-TYPE TRANSCRIPTIONAL REGULATOR EXSA"/>
    <property type="match status" value="1"/>
</dbReference>
<evidence type="ECO:0000313" key="9">
    <source>
        <dbReference type="EMBL" id="PTX64207.1"/>
    </source>
</evidence>
<gene>
    <name evidence="9" type="ORF">C8N46_101818</name>
</gene>
<dbReference type="InterPro" id="IPR019734">
    <property type="entry name" value="TPR_rpt"/>
</dbReference>